<dbReference type="SUPFAM" id="SSF57184">
    <property type="entry name" value="Growth factor receptor domain"/>
    <property type="match status" value="7"/>
</dbReference>
<dbReference type="Proteomes" id="UP000009168">
    <property type="component" value="Unassembled WGS sequence"/>
</dbReference>
<feature type="domain" description="EGF-like" evidence="6">
    <location>
        <begin position="439"/>
        <end position="484"/>
    </location>
</feature>
<dbReference type="PANTHER" id="PTHR15332">
    <property type="entry name" value="PROPROTEIN CONVERTASE SUBTILISIN_KEXIN TYPE 5-LIKE"/>
    <property type="match status" value="1"/>
</dbReference>
<evidence type="ECO:0000256" key="3">
    <source>
        <dbReference type="ARBA" id="ARBA00022729"/>
    </source>
</evidence>
<evidence type="ECO:0000313" key="8">
    <source>
        <dbReference type="Proteomes" id="UP000009168"/>
    </source>
</evidence>
<feature type="transmembrane region" description="Helical" evidence="5">
    <location>
        <begin position="1256"/>
        <end position="1278"/>
    </location>
</feature>
<dbReference type="SMART" id="SM00261">
    <property type="entry name" value="FU"/>
    <property type="match status" value="15"/>
</dbReference>
<dbReference type="CDD" id="cd00064">
    <property type="entry name" value="FU"/>
    <property type="match status" value="1"/>
</dbReference>
<comment type="subcellular location">
    <subcellularLocation>
        <location evidence="1">Secreted</location>
    </subcellularLocation>
</comment>
<reference evidence="8" key="1">
    <citation type="journal article" date="2006" name="PLoS Biol.">
        <title>Macronuclear genome sequence of the ciliate Tetrahymena thermophila, a model eukaryote.</title>
        <authorList>
            <person name="Eisen J.A."/>
            <person name="Coyne R.S."/>
            <person name="Wu M."/>
            <person name="Wu D."/>
            <person name="Thiagarajan M."/>
            <person name="Wortman J.R."/>
            <person name="Badger J.H."/>
            <person name="Ren Q."/>
            <person name="Amedeo P."/>
            <person name="Jones K.M."/>
            <person name="Tallon L.J."/>
            <person name="Delcher A.L."/>
            <person name="Salzberg S.L."/>
            <person name="Silva J.C."/>
            <person name="Haas B.J."/>
            <person name="Majoros W.H."/>
            <person name="Farzad M."/>
            <person name="Carlton J.M."/>
            <person name="Smith R.K. Jr."/>
            <person name="Garg J."/>
            <person name="Pearlman R.E."/>
            <person name="Karrer K.M."/>
            <person name="Sun L."/>
            <person name="Manning G."/>
            <person name="Elde N.C."/>
            <person name="Turkewitz A.P."/>
            <person name="Asai D.J."/>
            <person name="Wilkes D.E."/>
            <person name="Wang Y."/>
            <person name="Cai H."/>
            <person name="Collins K."/>
            <person name="Stewart B.A."/>
            <person name="Lee S.R."/>
            <person name="Wilamowska K."/>
            <person name="Weinberg Z."/>
            <person name="Ruzzo W.L."/>
            <person name="Wloga D."/>
            <person name="Gaertig J."/>
            <person name="Frankel J."/>
            <person name="Tsao C.-C."/>
            <person name="Gorovsky M.A."/>
            <person name="Keeling P.J."/>
            <person name="Waller R.F."/>
            <person name="Patron N.J."/>
            <person name="Cherry J.M."/>
            <person name="Stover N.A."/>
            <person name="Krieger C.J."/>
            <person name="del Toro C."/>
            <person name="Ryder H.F."/>
            <person name="Williamson S.C."/>
            <person name="Barbeau R.A."/>
            <person name="Hamilton E.P."/>
            <person name="Orias E."/>
        </authorList>
    </citation>
    <scope>NUCLEOTIDE SEQUENCE [LARGE SCALE GENOMIC DNA]</scope>
    <source>
        <strain evidence="8">SB210</strain>
    </source>
</reference>
<dbReference type="InterPro" id="IPR000742">
    <property type="entry name" value="EGF"/>
</dbReference>
<dbReference type="InParanoid" id="W7XHG6"/>
<dbReference type="GeneID" id="24438522"/>
<feature type="domain" description="EGF-like" evidence="6">
    <location>
        <begin position="549"/>
        <end position="579"/>
    </location>
</feature>
<feature type="domain" description="EGF-like" evidence="6">
    <location>
        <begin position="239"/>
        <end position="279"/>
    </location>
</feature>
<dbReference type="eggNOG" id="KOG3525">
    <property type="taxonomic scope" value="Eukaryota"/>
</dbReference>
<keyword evidence="4" id="KW-0325">Glycoprotein</keyword>
<protein>
    <recommendedName>
        <fullName evidence="6">EGF-like domain-containing protein</fullName>
    </recommendedName>
</protein>
<dbReference type="InterPro" id="IPR043601">
    <property type="entry name" value="Rspo_Fu-CRD_dom"/>
</dbReference>
<name>W7XHG6_TETTS</name>
<feature type="domain" description="EGF-like" evidence="6">
    <location>
        <begin position="676"/>
        <end position="706"/>
    </location>
</feature>
<dbReference type="PANTHER" id="PTHR15332:SF175">
    <property type="entry name" value="PROPROTEIN CONVERTASE SUBTILISIN_KEXIN TYPE 5-LIKE"/>
    <property type="match status" value="1"/>
</dbReference>
<feature type="domain" description="EGF-like" evidence="6">
    <location>
        <begin position="961"/>
        <end position="991"/>
    </location>
</feature>
<dbReference type="OrthoDB" id="313508at2759"/>
<gene>
    <name evidence="7" type="ORF">TTHERM_000344108</name>
</gene>
<feature type="domain" description="EGF-like" evidence="6">
    <location>
        <begin position="1007"/>
        <end position="1038"/>
    </location>
</feature>
<feature type="domain" description="EGF-like" evidence="6">
    <location>
        <begin position="389"/>
        <end position="431"/>
    </location>
</feature>
<sequence>MILILQLTQIKILLLFVQIKIKFKHGLLQLRKKQQELVGLHAPQLSEQIFQDNQINKISSTQDFKGLTFLQALVGQYVVASSNTEMRIYDMNLQKYETFSCSKPDRGLFFNPNDDLMISSCEGQITSNIWDKQLKTPTTEQYQYVTKHGYTSPLLTTFLKIVLGVLQQQLNSLVKYSVVGQKIVLIDQNSLNNQRIEQSFSGFDYLRYSENLILYDKQNNVYLLNPDNSFQWCNDTCLTCDDSDPTLCLTCRYSNMIVNQNSQCICKEGFFMNSKLLCQKCDPTCKTCKDQNTCLTCEETQFRVYNSKTNQCDCQQSYYSQNSSPTCIKCPYYCQNCAYDYSLNTIKCIQCFQNTQLNRNNVGNCECKSGFFDDGTNLKCNQCNYTCQECTSQNKCSSCDNSKLRYLNPSSSSSCGCKSGYYDDGENQLCQKCPYYCLECQKQENKIVCTSCNIYVNQIATFRQNDQTCSCQKGYYDQGQIFCKACNNGCTSCDQNGSCQANCPENCIFCNNSNQCNKCKPLTYLVNQQCQTQCKSNQYADDTKQTCEPCPSNCSKCNLDGKKCQQCYSDYVLYQGKCLVVCPDGTYKNQNDFCQECQQNCILCNTNGICNKCKDGFYLYLDKVCLANCPDGYYQDCDSGNVCNQCSEGFLLYQNKQCLLSCPKGNYKDSNNICRQCQKNCAQCDSTGICNQCFDSFYLFQNKYCLQFCPDGFFKSSSNTCQQCTSNCIQCDQIDNCNKCQDDYYLYQNNKCLLTCPGGSYKGSDNICQQCQANCKQCDSTEACNKCQDGFYLFQKKKCLDNCPIGNYKDSNNICQLCQQNCIQCNSKELCTQCQDGFFLFKNQQCLKDCPNNYYPENQSRACQKCMNNCDKCSSSNSCDQCVQNFYLLNNNSCLSECPQKYFKDSQKNICVLCFENCVKCSNTSSCLKCGNGLHLLDGQQCVQNCPDGYFEDYSLGICQICSTNFCQKCNNQNKCLECKSNYYLKEEECVQHCGQGFQIQKNKCIICKADNCLECNKQIDQCSSCLDGYELFKNVCVAKCETNQIRDQNGRCFEQNLFKLEQKSKNSIKVLFKFKHHFEDVKKELQVTIQNLQGEFDYIIEVQDDLTLLITLTTSKKLQEKQTVTVEINNTNNEFAYQTQSIDIQLIQQKQDENPVASKSIETAAQAVSSATVAAIFPLAISGNFWMISSILDISQIIYMTSFIEFEMTSTLDTFLSSQKNFKIPFPNFFEYFDHYEDITYPTPSQIFEKDIQGFYLSNMGDTISLLAIIFGLYLSLKMLKVLLLKCEKAQKTFFGQSTKI</sequence>
<dbReference type="RefSeq" id="XP_012653671.1">
    <property type="nucleotide sequence ID" value="XM_012798217.1"/>
</dbReference>
<keyword evidence="8" id="KW-1185">Reference proteome</keyword>
<feature type="domain" description="EGF-like" evidence="6">
    <location>
        <begin position="817"/>
        <end position="847"/>
    </location>
</feature>
<dbReference type="EMBL" id="GG662654">
    <property type="protein sequence ID" value="EWS73791.1"/>
    <property type="molecule type" value="Genomic_DNA"/>
</dbReference>
<evidence type="ECO:0000256" key="5">
    <source>
        <dbReference type="SAM" id="Phobius"/>
    </source>
</evidence>
<evidence type="ECO:0000256" key="2">
    <source>
        <dbReference type="ARBA" id="ARBA00022525"/>
    </source>
</evidence>
<evidence type="ECO:0000256" key="1">
    <source>
        <dbReference type="ARBA" id="ARBA00004613"/>
    </source>
</evidence>
<dbReference type="Pfam" id="PF15913">
    <property type="entry name" value="Furin-like_2"/>
    <property type="match status" value="1"/>
</dbReference>
<dbReference type="InterPro" id="IPR006212">
    <property type="entry name" value="Furin_repeat"/>
</dbReference>
<keyword evidence="2" id="KW-0964">Secreted</keyword>
<dbReference type="SMART" id="SM00181">
    <property type="entry name" value="EGF"/>
    <property type="match status" value="14"/>
</dbReference>
<evidence type="ECO:0000256" key="4">
    <source>
        <dbReference type="ARBA" id="ARBA00023180"/>
    </source>
</evidence>
<feature type="domain" description="EGF-like" evidence="6">
    <location>
        <begin position="596"/>
        <end position="626"/>
    </location>
</feature>
<dbReference type="KEGG" id="tet:TTHERM_000344108"/>
<feature type="domain" description="EGF-like" evidence="6">
    <location>
        <begin position="770"/>
        <end position="800"/>
    </location>
</feature>
<keyword evidence="5" id="KW-1133">Transmembrane helix</keyword>
<keyword evidence="5" id="KW-0472">Membrane</keyword>
<keyword evidence="3" id="KW-0732">Signal</keyword>
<feature type="domain" description="EGF-like" evidence="6">
    <location>
        <begin position="913"/>
        <end position="943"/>
    </location>
</feature>
<accession>W7XHG6</accession>
<organism evidence="7 8">
    <name type="scientific">Tetrahymena thermophila (strain SB210)</name>
    <dbReference type="NCBI Taxonomy" id="312017"/>
    <lineage>
        <taxon>Eukaryota</taxon>
        <taxon>Sar</taxon>
        <taxon>Alveolata</taxon>
        <taxon>Ciliophora</taxon>
        <taxon>Intramacronucleata</taxon>
        <taxon>Oligohymenophorea</taxon>
        <taxon>Hymenostomatida</taxon>
        <taxon>Tetrahymenina</taxon>
        <taxon>Tetrahymenidae</taxon>
        <taxon>Tetrahymena</taxon>
    </lineage>
</organism>
<evidence type="ECO:0000259" key="6">
    <source>
        <dbReference type="SMART" id="SM00181"/>
    </source>
</evidence>
<feature type="domain" description="EGF-like" evidence="6">
    <location>
        <begin position="498"/>
        <end position="531"/>
    </location>
</feature>
<dbReference type="InterPro" id="IPR009030">
    <property type="entry name" value="Growth_fac_rcpt_cys_sf"/>
</dbReference>
<dbReference type="GO" id="GO:0005576">
    <property type="term" value="C:extracellular region"/>
    <property type="evidence" value="ECO:0007669"/>
    <property type="project" value="UniProtKB-SubCell"/>
</dbReference>
<feature type="domain" description="EGF-like" evidence="6">
    <location>
        <begin position="862"/>
        <end position="895"/>
    </location>
</feature>
<proteinExistence type="predicted"/>
<evidence type="ECO:0000313" key="7">
    <source>
        <dbReference type="EMBL" id="EWS73791.1"/>
    </source>
</evidence>
<dbReference type="Gene3D" id="2.10.220.10">
    <property type="entry name" value="Hormone Receptor, Insulin-like Growth Factor Receptor 1, Chain A, domain 2"/>
    <property type="match status" value="9"/>
</dbReference>
<feature type="domain" description="EGF-like" evidence="6">
    <location>
        <begin position="287"/>
        <end position="328"/>
    </location>
</feature>
<keyword evidence="5" id="KW-0812">Transmembrane</keyword>